<dbReference type="Gene3D" id="1.20.120.520">
    <property type="entry name" value="nmb1532 protein domain like"/>
    <property type="match status" value="1"/>
</dbReference>
<dbReference type="STRING" id="310781.SAMN05216259_111295"/>
<dbReference type="InterPro" id="IPR012312">
    <property type="entry name" value="Hemerythrin-like"/>
</dbReference>
<keyword evidence="3" id="KW-1185">Reference proteome</keyword>
<evidence type="ECO:0000313" key="2">
    <source>
        <dbReference type="EMBL" id="SDO70317.1"/>
    </source>
</evidence>
<dbReference type="AlphaFoldDB" id="A0A1H0LQ69"/>
<name>A0A1H0LQ69_9ACTN</name>
<dbReference type="EMBL" id="FNIE01000011">
    <property type="protein sequence ID" value="SDO70317.1"/>
    <property type="molecule type" value="Genomic_DNA"/>
</dbReference>
<evidence type="ECO:0000313" key="3">
    <source>
        <dbReference type="Proteomes" id="UP000199341"/>
    </source>
</evidence>
<organism evidence="2 3">
    <name type="scientific">Actinacidiphila guanduensis</name>
    <dbReference type="NCBI Taxonomy" id="310781"/>
    <lineage>
        <taxon>Bacteria</taxon>
        <taxon>Bacillati</taxon>
        <taxon>Actinomycetota</taxon>
        <taxon>Actinomycetes</taxon>
        <taxon>Kitasatosporales</taxon>
        <taxon>Streptomycetaceae</taxon>
        <taxon>Actinacidiphila</taxon>
    </lineage>
</organism>
<proteinExistence type="predicted"/>
<gene>
    <name evidence="2" type="ORF">SAMN05216259_111295</name>
</gene>
<evidence type="ECO:0000259" key="1">
    <source>
        <dbReference type="Pfam" id="PF01814"/>
    </source>
</evidence>
<dbReference type="CDD" id="cd12108">
    <property type="entry name" value="Hr-like"/>
    <property type="match status" value="1"/>
</dbReference>
<accession>A0A1H0LQ69</accession>
<dbReference type="RefSeq" id="WP_245771635.1">
    <property type="nucleotide sequence ID" value="NZ_FNIE01000011.1"/>
</dbReference>
<dbReference type="Pfam" id="PF01814">
    <property type="entry name" value="Hemerythrin"/>
    <property type="match status" value="1"/>
</dbReference>
<reference evidence="2 3" key="1">
    <citation type="submission" date="2016-10" db="EMBL/GenBank/DDBJ databases">
        <authorList>
            <person name="de Groot N.N."/>
        </authorList>
    </citation>
    <scope>NUCLEOTIDE SEQUENCE [LARGE SCALE GENOMIC DNA]</scope>
    <source>
        <strain evidence="2 3">CGMCC 4.2022</strain>
    </source>
</reference>
<feature type="domain" description="Hemerythrin-like" evidence="1">
    <location>
        <begin position="16"/>
        <end position="148"/>
    </location>
</feature>
<dbReference type="Proteomes" id="UP000199341">
    <property type="component" value="Unassembled WGS sequence"/>
</dbReference>
<protein>
    <submittedName>
        <fullName evidence="2">Hemerythrin HHE cation binding domain-containing protein</fullName>
    </submittedName>
</protein>
<sequence length="227" mass="24989">MTIDPDAPAGKPETQQMKVIHRAMRREFARLPGLVAAVPAGDTARARLLGGHLGLVLGMLHEHHEAEDDLLWPLLVQRVPLQKDLVGLMEKQHQAIADAVGAVTERAPAWTAQAGADSRDRLAAALRDLEPALTEHLDLEESAVLPLIHEHLTVPEWRAPQQHAMRHGPKAVGDKLNLAGIVLQDATTREQAWFLGQMPAPARLLWRLAGARRYTRYAARLEAGTPR</sequence>